<reference evidence="3 4" key="1">
    <citation type="submission" date="2023-04" db="EMBL/GenBank/DDBJ databases">
        <title>Forest soil microbial communities from Buena Vista Peninsula, Colon Province, Panama.</title>
        <authorList>
            <person name="Bouskill N."/>
        </authorList>
    </citation>
    <scope>NUCLEOTIDE SEQUENCE [LARGE SCALE GENOMIC DNA]</scope>
    <source>
        <strain evidence="3 4">AC80</strain>
    </source>
</reference>
<evidence type="ECO:0000313" key="4">
    <source>
        <dbReference type="Proteomes" id="UP001160130"/>
    </source>
</evidence>
<name>A0ABT6L5V7_9MYCO</name>
<dbReference type="InterPro" id="IPR001466">
    <property type="entry name" value="Beta-lactam-related"/>
</dbReference>
<organism evidence="3 4">
    <name type="scientific">Mycolicibacterium frederiksbergense</name>
    <dbReference type="NCBI Taxonomy" id="117567"/>
    <lineage>
        <taxon>Bacteria</taxon>
        <taxon>Bacillati</taxon>
        <taxon>Actinomycetota</taxon>
        <taxon>Actinomycetes</taxon>
        <taxon>Mycobacteriales</taxon>
        <taxon>Mycobacteriaceae</taxon>
        <taxon>Mycolicibacterium</taxon>
    </lineage>
</organism>
<dbReference type="InterPro" id="IPR012338">
    <property type="entry name" value="Beta-lactam/transpept-like"/>
</dbReference>
<dbReference type="RefSeq" id="WP_280834896.1">
    <property type="nucleotide sequence ID" value="NZ_JARXVE010000010.1"/>
</dbReference>
<dbReference type="PROSITE" id="PS51318">
    <property type="entry name" value="TAT"/>
    <property type="match status" value="1"/>
</dbReference>
<evidence type="ECO:0000259" key="2">
    <source>
        <dbReference type="Pfam" id="PF00144"/>
    </source>
</evidence>
<dbReference type="Proteomes" id="UP001160130">
    <property type="component" value="Unassembled WGS sequence"/>
</dbReference>
<keyword evidence="1" id="KW-0472">Membrane</keyword>
<dbReference type="PANTHER" id="PTHR46825">
    <property type="entry name" value="D-ALANYL-D-ALANINE-CARBOXYPEPTIDASE/ENDOPEPTIDASE AMPH"/>
    <property type="match status" value="1"/>
</dbReference>
<dbReference type="InterPro" id="IPR006311">
    <property type="entry name" value="TAT_signal"/>
</dbReference>
<comment type="caution">
    <text evidence="3">The sequence shown here is derived from an EMBL/GenBank/DDBJ whole genome shotgun (WGS) entry which is preliminary data.</text>
</comment>
<dbReference type="Pfam" id="PF00144">
    <property type="entry name" value="Beta-lactamase"/>
    <property type="match status" value="1"/>
</dbReference>
<gene>
    <name evidence="3" type="ORF">M2272_004968</name>
</gene>
<sequence length="546" mass="56765">MTEPDADTAEPSRLRVSRRRALAVAGGAVAGGAAVAAAILPGRRGAPADPPSASAPTIATTTVGGELPLPTALAGDASPEFRAVAEALIESMRANQVPGAALGIWSGDREEHAAAGVASANTMVPVGPDTLFQIGSLAKTYTATAIWRLIERGAISADAPVRRYLPDLRLADEATAEAVTINNLLQHSGGWWGDEGTYTGEGDDALARFVAQRLPQLPQIFPVGKFFSYNNSGFILLGRIIEVVTGKGFHAAMDDLLLGPLGVQNTLYDRAKVLQHPYADGHYAGQINGADGVAVQTPLWLPRSVDPAGGLWSTTRDVLRYARMHLGDALDGKPALLSPESLRGMQEPTKDVPGLPVRIGRNWFVQDIGGMRAIIHNGDTVGQHTAFIAIPEKRFALVLLTNSLTGAVAAELATIDAALSHYPGLAPLTGKVGLSRAGMAPPDAATVTLPAAELADYTGHFADPGVASTFAVRDGELTVLTKFTAVPNTLRPAVGPLSPAEPVPVGFLAKDSGVAGGARVPFVRDDAGQVGWVSGGLRLVPRAKPV</sequence>
<dbReference type="Gene3D" id="3.40.710.10">
    <property type="entry name" value="DD-peptidase/beta-lactamase superfamily"/>
    <property type="match status" value="1"/>
</dbReference>
<dbReference type="SUPFAM" id="SSF56601">
    <property type="entry name" value="beta-lactamase/transpeptidase-like"/>
    <property type="match status" value="1"/>
</dbReference>
<dbReference type="InterPro" id="IPR050491">
    <property type="entry name" value="AmpC-like"/>
</dbReference>
<evidence type="ECO:0000313" key="3">
    <source>
        <dbReference type="EMBL" id="MDH6198309.1"/>
    </source>
</evidence>
<dbReference type="EMBL" id="JARXVE010000010">
    <property type="protein sequence ID" value="MDH6198309.1"/>
    <property type="molecule type" value="Genomic_DNA"/>
</dbReference>
<evidence type="ECO:0000256" key="1">
    <source>
        <dbReference type="SAM" id="Phobius"/>
    </source>
</evidence>
<keyword evidence="4" id="KW-1185">Reference proteome</keyword>
<keyword evidence="1" id="KW-0812">Transmembrane</keyword>
<proteinExistence type="predicted"/>
<accession>A0ABT6L5V7</accession>
<feature type="transmembrane region" description="Helical" evidence="1">
    <location>
        <begin position="21"/>
        <end position="40"/>
    </location>
</feature>
<dbReference type="PANTHER" id="PTHR46825:SF9">
    <property type="entry name" value="BETA-LACTAMASE-RELATED DOMAIN-CONTAINING PROTEIN"/>
    <property type="match status" value="1"/>
</dbReference>
<feature type="domain" description="Beta-lactamase-related" evidence="2">
    <location>
        <begin position="88"/>
        <end position="413"/>
    </location>
</feature>
<keyword evidence="1" id="KW-1133">Transmembrane helix</keyword>
<protein>
    <submittedName>
        <fullName evidence="3">CubicO group peptidase (Beta-lactamase class C family)</fullName>
    </submittedName>
</protein>